<dbReference type="SUPFAM" id="SSF53649">
    <property type="entry name" value="Alkaline phosphatase-like"/>
    <property type="match status" value="1"/>
</dbReference>
<feature type="signal peptide" evidence="10">
    <location>
        <begin position="1"/>
        <end position="19"/>
    </location>
</feature>
<dbReference type="OrthoDB" id="5818554at2759"/>
<keyword evidence="4" id="KW-0378">Hydrolase</keyword>
<evidence type="ECO:0000256" key="10">
    <source>
        <dbReference type="SAM" id="SignalP"/>
    </source>
</evidence>
<dbReference type="Proteomes" id="UP000504618">
    <property type="component" value="Unplaced"/>
</dbReference>
<evidence type="ECO:0000313" key="12">
    <source>
        <dbReference type="RefSeq" id="XP_024868379.1"/>
    </source>
</evidence>
<dbReference type="InterPro" id="IPR001952">
    <property type="entry name" value="Alkaline_phosphatase"/>
</dbReference>
<feature type="chain" id="PRO_5026841472" description="alkaline phosphatase" evidence="10">
    <location>
        <begin position="20"/>
        <end position="166"/>
    </location>
</feature>
<organism evidence="11 12">
    <name type="scientific">Temnothorax curvispinosus</name>
    <dbReference type="NCBI Taxonomy" id="300111"/>
    <lineage>
        <taxon>Eukaryota</taxon>
        <taxon>Metazoa</taxon>
        <taxon>Ecdysozoa</taxon>
        <taxon>Arthropoda</taxon>
        <taxon>Hexapoda</taxon>
        <taxon>Insecta</taxon>
        <taxon>Pterygota</taxon>
        <taxon>Neoptera</taxon>
        <taxon>Endopterygota</taxon>
        <taxon>Hymenoptera</taxon>
        <taxon>Apocrita</taxon>
        <taxon>Aculeata</taxon>
        <taxon>Formicoidea</taxon>
        <taxon>Formicidae</taxon>
        <taxon>Myrmicinae</taxon>
        <taxon>Temnothorax</taxon>
    </lineage>
</organism>
<dbReference type="PANTHER" id="PTHR11596:SF83">
    <property type="entry name" value="ALKALINE PHOSPHATASE 4"/>
    <property type="match status" value="1"/>
</dbReference>
<dbReference type="PANTHER" id="PTHR11596">
    <property type="entry name" value="ALKALINE PHOSPHATASE"/>
    <property type="match status" value="1"/>
</dbReference>
<evidence type="ECO:0000256" key="4">
    <source>
        <dbReference type="ARBA" id="ARBA00022801"/>
    </source>
</evidence>
<evidence type="ECO:0000256" key="7">
    <source>
        <dbReference type="PIRSR" id="PIRSR601952-1"/>
    </source>
</evidence>
<gene>
    <name evidence="12" type="primary">LOC112452416</name>
</gene>
<proteinExistence type="inferred from homology"/>
<name>A0A6J1PFT0_9HYME</name>
<accession>A0A6J1PFT0</accession>
<evidence type="ECO:0000256" key="2">
    <source>
        <dbReference type="ARBA" id="ARBA00012647"/>
    </source>
</evidence>
<evidence type="ECO:0000256" key="6">
    <source>
        <dbReference type="ARBA" id="ARBA00022842"/>
    </source>
</evidence>
<evidence type="ECO:0000313" key="11">
    <source>
        <dbReference type="Proteomes" id="UP000504618"/>
    </source>
</evidence>
<keyword evidence="6 8" id="KW-0460">Magnesium</keyword>
<dbReference type="PROSITE" id="PS00123">
    <property type="entry name" value="ALKALINE_PHOSPHATASE"/>
    <property type="match status" value="1"/>
</dbReference>
<feature type="active site" description="Phosphoserine intermediate" evidence="7">
    <location>
        <position position="113"/>
    </location>
</feature>
<evidence type="ECO:0000256" key="1">
    <source>
        <dbReference type="ARBA" id="ARBA00005984"/>
    </source>
</evidence>
<dbReference type="EC" id="3.1.3.1" evidence="2"/>
<comment type="cofactor">
    <cofactor evidence="8">
        <name>Mg(2+)</name>
        <dbReference type="ChEBI" id="CHEBI:18420"/>
    </cofactor>
    <text evidence="8">Binds 1 Mg(2+) ion.</text>
</comment>
<evidence type="ECO:0000256" key="3">
    <source>
        <dbReference type="ARBA" id="ARBA00022723"/>
    </source>
</evidence>
<keyword evidence="10" id="KW-0732">Signal</keyword>
<evidence type="ECO:0000256" key="8">
    <source>
        <dbReference type="PIRSR" id="PIRSR601952-2"/>
    </source>
</evidence>
<protein>
    <recommendedName>
        <fullName evidence="2">alkaline phosphatase</fullName>
        <ecNumber evidence="2">3.1.3.1</ecNumber>
    </recommendedName>
</protein>
<keyword evidence="3 8" id="KW-0479">Metal-binding</keyword>
<dbReference type="PRINTS" id="PR00113">
    <property type="entry name" value="ALKPHPHTASE"/>
</dbReference>
<feature type="binding site" evidence="8">
    <location>
        <position position="63"/>
    </location>
    <ligand>
        <name>Mg(2+)</name>
        <dbReference type="ChEBI" id="CHEBI:18420"/>
    </ligand>
</feature>
<dbReference type="GeneID" id="112452416"/>
<evidence type="ECO:0000256" key="9">
    <source>
        <dbReference type="RuleBase" id="RU003946"/>
    </source>
</evidence>
<dbReference type="InterPro" id="IPR018299">
    <property type="entry name" value="Alkaline_phosphatase_AS"/>
</dbReference>
<sequence length="166" mass="18311">MKHYVLLLCIVAVLRDSEALRKGSTDYEDMSFWLKSGQETLHRILSEQKNENRAKNVIIFIGDGMGLSTITSGRIYIGQLNGQSGEEYQLAFEKFSNAGLAKTYNVDKQVPDSAGTATAIFSGVKTKYRVIGLDARAEYGKCDKKINALSKVTTVADWAQQSGMDT</sequence>
<dbReference type="Pfam" id="PF00245">
    <property type="entry name" value="Alk_phosphatase"/>
    <property type="match status" value="1"/>
</dbReference>
<dbReference type="InterPro" id="IPR017850">
    <property type="entry name" value="Alkaline_phosphatase_core_sf"/>
</dbReference>
<reference evidence="12" key="1">
    <citation type="submission" date="2025-08" db="UniProtKB">
        <authorList>
            <consortium name="RefSeq"/>
        </authorList>
    </citation>
    <scope>IDENTIFICATION</scope>
    <source>
        <tissue evidence="12">Whole body</tissue>
    </source>
</reference>
<comment type="similarity">
    <text evidence="1 9">Belongs to the alkaline phosphatase family.</text>
</comment>
<feature type="non-terminal residue" evidence="12">
    <location>
        <position position="166"/>
    </location>
</feature>
<dbReference type="GO" id="GO:0004035">
    <property type="term" value="F:alkaline phosphatase activity"/>
    <property type="evidence" value="ECO:0007669"/>
    <property type="project" value="UniProtKB-EC"/>
</dbReference>
<evidence type="ECO:0000256" key="5">
    <source>
        <dbReference type="ARBA" id="ARBA00022833"/>
    </source>
</evidence>
<keyword evidence="11" id="KW-1185">Reference proteome</keyword>
<dbReference type="GO" id="GO:0046872">
    <property type="term" value="F:metal ion binding"/>
    <property type="evidence" value="ECO:0007669"/>
    <property type="project" value="UniProtKB-KW"/>
</dbReference>
<keyword evidence="5 8" id="KW-0862">Zinc</keyword>
<comment type="cofactor">
    <cofactor evidence="8">
        <name>Zn(2+)</name>
        <dbReference type="ChEBI" id="CHEBI:29105"/>
    </cofactor>
    <text evidence="8">Binds 2 Zn(2+) ions.</text>
</comment>
<dbReference type="AlphaFoldDB" id="A0A6J1PFT0"/>
<dbReference type="Gene3D" id="3.40.720.10">
    <property type="entry name" value="Alkaline Phosphatase, subunit A"/>
    <property type="match status" value="1"/>
</dbReference>
<feature type="binding site" evidence="8">
    <location>
        <position position="63"/>
    </location>
    <ligand>
        <name>Zn(2+)</name>
        <dbReference type="ChEBI" id="CHEBI:29105"/>
        <label>2</label>
    </ligand>
</feature>
<dbReference type="RefSeq" id="XP_024868379.1">
    <property type="nucleotide sequence ID" value="XM_025012611.1"/>
</dbReference>